<reference evidence="2" key="1">
    <citation type="journal article" date="2020" name="Nature">
        <title>Giant virus diversity and host interactions through global metagenomics.</title>
        <authorList>
            <person name="Schulz F."/>
            <person name="Roux S."/>
            <person name="Paez-Espino D."/>
            <person name="Jungbluth S."/>
            <person name="Walsh D.A."/>
            <person name="Denef V.J."/>
            <person name="McMahon K.D."/>
            <person name="Konstantinidis K.T."/>
            <person name="Eloe-Fadrosh E.A."/>
            <person name="Kyrpides N.C."/>
            <person name="Woyke T."/>
        </authorList>
    </citation>
    <scope>NUCLEOTIDE SEQUENCE</scope>
    <source>
        <strain evidence="2">GVMAG-M-3300023174-49</strain>
    </source>
</reference>
<dbReference type="EMBL" id="MN739661">
    <property type="protein sequence ID" value="QHT19009.1"/>
    <property type="molecule type" value="Genomic_DNA"/>
</dbReference>
<evidence type="ECO:0000256" key="1">
    <source>
        <dbReference type="SAM" id="MobiDB-lite"/>
    </source>
</evidence>
<feature type="compositionally biased region" description="Polar residues" evidence="1">
    <location>
        <begin position="194"/>
        <end position="206"/>
    </location>
</feature>
<feature type="compositionally biased region" description="Basic residues" evidence="1">
    <location>
        <begin position="238"/>
        <end position="253"/>
    </location>
</feature>
<accession>A0A6C0DSJ6</accession>
<protein>
    <submittedName>
        <fullName evidence="2">Uncharacterized protein</fullName>
    </submittedName>
</protein>
<proteinExistence type="predicted"/>
<name>A0A6C0DSJ6_9ZZZZ</name>
<organism evidence="2">
    <name type="scientific">viral metagenome</name>
    <dbReference type="NCBI Taxonomy" id="1070528"/>
    <lineage>
        <taxon>unclassified sequences</taxon>
        <taxon>metagenomes</taxon>
        <taxon>organismal metagenomes</taxon>
    </lineage>
</organism>
<sequence length="270" mass="30547">MTPKFFSTYDSEDNIPFYIIPAGTTLYRADSSTDAPTYKLIDTGYPIFFGFDKETIEKNYGITYKFTTISDIHCIAIDLLTESSPFYVNSSPKIQKVLRENYGLFTKKRLSESGNDNLLANYICTLGKDGYAANVMETQLGSFHSEIAICNITNKIDPDGILVTPKKIAARLKQEHILIISEKERRERRRRRSNNVGDSPQKSIQKSLFMDSPPNSPPRVTAIPFSFDSPPSSPIYKRGGKTLKKKRMIRKKSAGVFNNKNKKMGSSKKR</sequence>
<feature type="compositionally biased region" description="Basic residues" evidence="1">
    <location>
        <begin position="260"/>
        <end position="270"/>
    </location>
</feature>
<dbReference type="AlphaFoldDB" id="A0A6C0DSJ6"/>
<feature type="region of interest" description="Disordered" evidence="1">
    <location>
        <begin position="183"/>
        <end position="270"/>
    </location>
</feature>
<evidence type="ECO:0000313" key="2">
    <source>
        <dbReference type="EMBL" id="QHT19009.1"/>
    </source>
</evidence>